<keyword evidence="8" id="KW-0547">Nucleotide-binding</keyword>
<reference evidence="17 18" key="1">
    <citation type="submission" date="2017-11" db="EMBL/GenBank/DDBJ databases">
        <title>Bacillus camelliae sp. nov., isolated from pu'er tea.</title>
        <authorList>
            <person name="Niu L."/>
        </authorList>
    </citation>
    <scope>NUCLEOTIDE SEQUENCE [LARGE SCALE GENOMIC DNA]</scope>
    <source>
        <strain evidence="17 18">7578-1</strain>
    </source>
</reference>
<dbReference type="Pfam" id="PF00672">
    <property type="entry name" value="HAMP"/>
    <property type="match status" value="1"/>
</dbReference>
<dbReference type="FunFam" id="3.30.565.10:FF:000006">
    <property type="entry name" value="Sensor histidine kinase WalK"/>
    <property type="match status" value="1"/>
</dbReference>
<evidence type="ECO:0000313" key="17">
    <source>
        <dbReference type="EMBL" id="PKR86623.1"/>
    </source>
</evidence>
<dbReference type="Pfam" id="PF00512">
    <property type="entry name" value="HisKA"/>
    <property type="match status" value="1"/>
</dbReference>
<keyword evidence="18" id="KW-1185">Reference proteome</keyword>
<evidence type="ECO:0000256" key="1">
    <source>
        <dbReference type="ARBA" id="ARBA00000085"/>
    </source>
</evidence>
<evidence type="ECO:0000256" key="3">
    <source>
        <dbReference type="ARBA" id="ARBA00012438"/>
    </source>
</evidence>
<evidence type="ECO:0000256" key="12">
    <source>
        <dbReference type="ARBA" id="ARBA00023012"/>
    </source>
</evidence>
<evidence type="ECO:0000256" key="14">
    <source>
        <dbReference type="SAM" id="Phobius"/>
    </source>
</evidence>
<keyword evidence="11 14" id="KW-1133">Transmembrane helix</keyword>
<dbReference type="Pfam" id="PF02518">
    <property type="entry name" value="HATPase_c"/>
    <property type="match status" value="1"/>
</dbReference>
<proteinExistence type="predicted"/>
<dbReference type="InterPro" id="IPR036890">
    <property type="entry name" value="HATPase_C_sf"/>
</dbReference>
<dbReference type="PROSITE" id="PS50109">
    <property type="entry name" value="HIS_KIN"/>
    <property type="match status" value="1"/>
</dbReference>
<evidence type="ECO:0000256" key="13">
    <source>
        <dbReference type="ARBA" id="ARBA00023136"/>
    </source>
</evidence>
<accession>A0A2N3LQ28</accession>
<dbReference type="CDD" id="cd00075">
    <property type="entry name" value="HATPase"/>
    <property type="match status" value="1"/>
</dbReference>
<comment type="catalytic activity">
    <reaction evidence="1">
        <text>ATP + protein L-histidine = ADP + protein N-phospho-L-histidine.</text>
        <dbReference type="EC" id="2.7.13.3"/>
    </reaction>
</comment>
<dbReference type="CDD" id="cd00082">
    <property type="entry name" value="HisKA"/>
    <property type="match status" value="1"/>
</dbReference>
<dbReference type="SMART" id="SM00387">
    <property type="entry name" value="HATPase_c"/>
    <property type="match status" value="1"/>
</dbReference>
<dbReference type="CDD" id="cd06225">
    <property type="entry name" value="HAMP"/>
    <property type="match status" value="1"/>
</dbReference>
<dbReference type="GO" id="GO:0000155">
    <property type="term" value="F:phosphorelay sensor kinase activity"/>
    <property type="evidence" value="ECO:0007669"/>
    <property type="project" value="InterPro"/>
</dbReference>
<evidence type="ECO:0000256" key="10">
    <source>
        <dbReference type="ARBA" id="ARBA00022840"/>
    </source>
</evidence>
<dbReference type="InterPro" id="IPR050398">
    <property type="entry name" value="HssS/ArlS-like"/>
</dbReference>
<feature type="domain" description="Histidine kinase" evidence="15">
    <location>
        <begin position="240"/>
        <end position="456"/>
    </location>
</feature>
<keyword evidence="7 14" id="KW-0812">Transmembrane</keyword>
<keyword evidence="12" id="KW-0902">Two-component regulatory system</keyword>
<dbReference type="AlphaFoldDB" id="A0A2N3LQ28"/>
<evidence type="ECO:0000256" key="2">
    <source>
        <dbReference type="ARBA" id="ARBA00004651"/>
    </source>
</evidence>
<dbReference type="PRINTS" id="PR00344">
    <property type="entry name" value="BCTRLSENSOR"/>
</dbReference>
<evidence type="ECO:0000256" key="8">
    <source>
        <dbReference type="ARBA" id="ARBA00022741"/>
    </source>
</evidence>
<dbReference type="InterPro" id="IPR036097">
    <property type="entry name" value="HisK_dim/P_sf"/>
</dbReference>
<keyword evidence="10" id="KW-0067">ATP-binding</keyword>
<dbReference type="InterPro" id="IPR003594">
    <property type="entry name" value="HATPase_dom"/>
</dbReference>
<evidence type="ECO:0000259" key="16">
    <source>
        <dbReference type="PROSITE" id="PS50885"/>
    </source>
</evidence>
<comment type="caution">
    <text evidence="17">The sequence shown here is derived from an EMBL/GenBank/DDBJ whole genome shotgun (WGS) entry which is preliminary data.</text>
</comment>
<dbReference type="PROSITE" id="PS50885">
    <property type="entry name" value="HAMP"/>
    <property type="match status" value="1"/>
</dbReference>
<evidence type="ECO:0000256" key="7">
    <source>
        <dbReference type="ARBA" id="ARBA00022692"/>
    </source>
</evidence>
<evidence type="ECO:0000259" key="15">
    <source>
        <dbReference type="PROSITE" id="PS50109"/>
    </source>
</evidence>
<dbReference type="PANTHER" id="PTHR45528:SF1">
    <property type="entry name" value="SENSOR HISTIDINE KINASE CPXA"/>
    <property type="match status" value="1"/>
</dbReference>
<sequence length="457" mass="52253">MKISLKLGLWFFVCIILIETISMLYLHNHVIHSRVNQELQSLKARGNSHRDVLEISFNDSTLNHIGLMESHTDTEVVITNKNGKVLLSSGPVSESIDKILHKPIGKLNRNGKIIQADWRKEHFISTVTNFKVDDGNQGYVYMFKNTNDVRRLISQLNRHFIFASILILLFMLITIFFLSRALTKPLISMKEATKKISKGDFSVTLPPPSKDELGELSRSIQTLANDLNYLKKERNEFLASISHELRTPITYVKGYSDIAKRKGLTEAERVYYLEIIHEEAARINMLLEELFDFAKLDQNTFTITKEKVHLSSYLQSIYEKVLPAYQNKGIQLLLKCQESIFIEIDPTRFEQVLMNLLDNALKYSNNPATTHIKAFIKNREVHISICDQGIGIPQTDLPYIFDRLYRVDKSRSRASGGFGIGLAIVKELVEDHCGDILVKSEVGKGSCFTIVLKENFR</sequence>
<evidence type="ECO:0000256" key="9">
    <source>
        <dbReference type="ARBA" id="ARBA00022777"/>
    </source>
</evidence>
<dbReference type="InterPro" id="IPR003660">
    <property type="entry name" value="HAMP_dom"/>
</dbReference>
<feature type="transmembrane region" description="Helical" evidence="14">
    <location>
        <begin position="160"/>
        <end position="179"/>
    </location>
</feature>
<feature type="domain" description="HAMP" evidence="16">
    <location>
        <begin position="180"/>
        <end position="232"/>
    </location>
</feature>
<keyword evidence="13 14" id="KW-0472">Membrane</keyword>
<dbReference type="GO" id="GO:0005886">
    <property type="term" value="C:plasma membrane"/>
    <property type="evidence" value="ECO:0007669"/>
    <property type="project" value="UniProtKB-SubCell"/>
</dbReference>
<dbReference type="GO" id="GO:0005524">
    <property type="term" value="F:ATP binding"/>
    <property type="evidence" value="ECO:0007669"/>
    <property type="project" value="UniProtKB-KW"/>
</dbReference>
<dbReference type="RefSeq" id="WP_101352274.1">
    <property type="nucleotide sequence ID" value="NZ_PIQO01000001.1"/>
</dbReference>
<dbReference type="OrthoDB" id="9813151at2"/>
<dbReference type="EC" id="2.7.13.3" evidence="3"/>
<keyword evidence="9 17" id="KW-0418">Kinase</keyword>
<protein>
    <recommendedName>
        <fullName evidence="3">histidine kinase</fullName>
        <ecNumber evidence="3">2.7.13.3</ecNumber>
    </recommendedName>
</protein>
<keyword evidence="6" id="KW-0808">Transferase</keyword>
<dbReference type="SUPFAM" id="SSF158472">
    <property type="entry name" value="HAMP domain-like"/>
    <property type="match status" value="1"/>
</dbReference>
<dbReference type="FunFam" id="1.10.287.130:FF:000001">
    <property type="entry name" value="Two-component sensor histidine kinase"/>
    <property type="match status" value="1"/>
</dbReference>
<dbReference type="EMBL" id="PIQO01000001">
    <property type="protein sequence ID" value="PKR86623.1"/>
    <property type="molecule type" value="Genomic_DNA"/>
</dbReference>
<dbReference type="InterPro" id="IPR003661">
    <property type="entry name" value="HisK_dim/P_dom"/>
</dbReference>
<dbReference type="Gene3D" id="3.30.565.10">
    <property type="entry name" value="Histidine kinase-like ATPase, C-terminal domain"/>
    <property type="match status" value="1"/>
</dbReference>
<dbReference type="Proteomes" id="UP000233440">
    <property type="component" value="Unassembled WGS sequence"/>
</dbReference>
<keyword evidence="5" id="KW-0597">Phosphoprotein</keyword>
<keyword evidence="4" id="KW-1003">Cell membrane</keyword>
<evidence type="ECO:0000256" key="5">
    <source>
        <dbReference type="ARBA" id="ARBA00022553"/>
    </source>
</evidence>
<evidence type="ECO:0000256" key="6">
    <source>
        <dbReference type="ARBA" id="ARBA00022679"/>
    </source>
</evidence>
<dbReference type="PANTHER" id="PTHR45528">
    <property type="entry name" value="SENSOR HISTIDINE KINASE CPXA"/>
    <property type="match status" value="1"/>
</dbReference>
<dbReference type="SUPFAM" id="SSF55874">
    <property type="entry name" value="ATPase domain of HSP90 chaperone/DNA topoisomerase II/histidine kinase"/>
    <property type="match status" value="1"/>
</dbReference>
<organism evidence="17 18">
    <name type="scientific">Heyndrickxia camelliae</name>
    <dbReference type="NCBI Taxonomy" id="1707093"/>
    <lineage>
        <taxon>Bacteria</taxon>
        <taxon>Bacillati</taxon>
        <taxon>Bacillota</taxon>
        <taxon>Bacilli</taxon>
        <taxon>Bacillales</taxon>
        <taxon>Bacillaceae</taxon>
        <taxon>Heyndrickxia</taxon>
    </lineage>
</organism>
<name>A0A2N3LQ28_9BACI</name>
<comment type="subcellular location">
    <subcellularLocation>
        <location evidence="2">Cell membrane</location>
        <topology evidence="2">Multi-pass membrane protein</topology>
    </subcellularLocation>
</comment>
<evidence type="ECO:0000256" key="4">
    <source>
        <dbReference type="ARBA" id="ARBA00022475"/>
    </source>
</evidence>
<dbReference type="SMART" id="SM00304">
    <property type="entry name" value="HAMP"/>
    <property type="match status" value="1"/>
</dbReference>
<feature type="transmembrane region" description="Helical" evidence="14">
    <location>
        <begin position="7"/>
        <end position="26"/>
    </location>
</feature>
<dbReference type="SMART" id="SM00388">
    <property type="entry name" value="HisKA"/>
    <property type="match status" value="1"/>
</dbReference>
<gene>
    <name evidence="17" type="ORF">CWO92_00735</name>
</gene>
<dbReference type="Gene3D" id="1.10.287.130">
    <property type="match status" value="1"/>
</dbReference>
<dbReference type="InterPro" id="IPR004358">
    <property type="entry name" value="Sig_transdc_His_kin-like_C"/>
</dbReference>
<dbReference type="Gene3D" id="6.10.340.10">
    <property type="match status" value="1"/>
</dbReference>
<dbReference type="InterPro" id="IPR005467">
    <property type="entry name" value="His_kinase_dom"/>
</dbReference>
<evidence type="ECO:0000313" key="18">
    <source>
        <dbReference type="Proteomes" id="UP000233440"/>
    </source>
</evidence>
<dbReference type="SUPFAM" id="SSF47384">
    <property type="entry name" value="Homodimeric domain of signal transducing histidine kinase"/>
    <property type="match status" value="1"/>
</dbReference>
<evidence type="ECO:0000256" key="11">
    <source>
        <dbReference type="ARBA" id="ARBA00022989"/>
    </source>
</evidence>